<evidence type="ECO:0000259" key="8">
    <source>
        <dbReference type="PROSITE" id="PS50011"/>
    </source>
</evidence>
<evidence type="ECO:0000256" key="5">
    <source>
        <dbReference type="ARBA" id="ARBA00022777"/>
    </source>
</evidence>
<comment type="caution">
    <text evidence="9">The sequence shown here is derived from an EMBL/GenBank/DDBJ whole genome shotgun (WGS) entry which is preliminary data.</text>
</comment>
<dbReference type="SUPFAM" id="SSF48452">
    <property type="entry name" value="TPR-like"/>
    <property type="match status" value="1"/>
</dbReference>
<dbReference type="Gene3D" id="1.10.510.10">
    <property type="entry name" value="Transferase(Phosphotransferase) domain 1"/>
    <property type="match status" value="1"/>
</dbReference>
<dbReference type="RefSeq" id="WP_289365502.1">
    <property type="nucleotide sequence ID" value="NZ_JAUCBP010000007.1"/>
</dbReference>
<evidence type="ECO:0000256" key="2">
    <source>
        <dbReference type="ARBA" id="ARBA00012513"/>
    </source>
</evidence>
<keyword evidence="4 7" id="KW-0547">Nucleotide-binding</keyword>
<proteinExistence type="inferred from homology"/>
<dbReference type="SUPFAM" id="SSF56112">
    <property type="entry name" value="Protein kinase-like (PK-like)"/>
    <property type="match status" value="1"/>
</dbReference>
<keyword evidence="5 9" id="KW-0418">Kinase</keyword>
<evidence type="ECO:0000256" key="4">
    <source>
        <dbReference type="ARBA" id="ARBA00022741"/>
    </source>
</evidence>
<evidence type="ECO:0000256" key="3">
    <source>
        <dbReference type="ARBA" id="ARBA00022679"/>
    </source>
</evidence>
<protein>
    <recommendedName>
        <fullName evidence="2">non-specific serine/threonine protein kinase</fullName>
        <ecNumber evidence="2">2.7.11.1</ecNumber>
    </recommendedName>
</protein>
<name>A0ABT7SY65_9ALTE</name>
<dbReference type="PANTHER" id="PTHR43671">
    <property type="entry name" value="SERINE/THREONINE-PROTEIN KINASE NEK"/>
    <property type="match status" value="1"/>
</dbReference>
<dbReference type="InterPro" id="IPR017441">
    <property type="entry name" value="Protein_kinase_ATP_BS"/>
</dbReference>
<keyword evidence="3 9" id="KW-0808">Transferase</keyword>
<dbReference type="PANTHER" id="PTHR43671:SF13">
    <property type="entry name" value="SERINE_THREONINE-PROTEIN KINASE NEK2"/>
    <property type="match status" value="1"/>
</dbReference>
<feature type="binding site" evidence="7">
    <location>
        <position position="414"/>
    </location>
    <ligand>
        <name>ATP</name>
        <dbReference type="ChEBI" id="CHEBI:30616"/>
    </ligand>
</feature>
<dbReference type="PROSITE" id="PS00108">
    <property type="entry name" value="PROTEIN_KINASE_ST"/>
    <property type="match status" value="1"/>
</dbReference>
<sequence length="643" mass="71871">MNVGVQTPSDDQVLSLFKALRRSDNAAVELWCKQHLKDALEPLHVALVSVLERTNPKAALTALTQVKATQQPVFVEFLCLYLSGILLNRASRRTRAMASFLAAEKLAENQQKVIWRIEVLLERSTLFAWMGQTLAATDDLMLAIALLASIDYPEAQQASWSKLGHINWERNDYQKALAFFSLATEQGRTILDHDSLAKLGVEVAQCHCELNQYDQAVASLANIHTEQVSTYTQFLVLLLKLRLLDFHANSSSLSTIKAQIEQIMDGSEWQSAAYMAALGAYLVNHEPQQALDYLREAEVYFTKHALLPHLWRCRIQQVYAHHKLEQQTEAAQMLMNAKQVATETHNRRLLEVADQLAIQFDLPAGLEIKHSVAIADDYSRAENGFLVIDKLGKGGYGTVYRAYDMVKQCEIALKIFDFSDPSSTVMVGDLEQSLQAELQLISQLNHPRLIVPKSYGKVDQFRFYVTSRFVEGKNLRAQISQLNTERLLLVLSDVANGLVYAHQKGIIHRDIKPENILIDEDNRAYLIDFGNAMSVSSKLHKSDASGTLPYMSPEVLEGKRSSPAQDIFALSVVCCEALLGAHPFNDNVATSGIAYRFQLAKLKKVLAPTLNNSVILSLLIDALHPNAAKRPTAMDFVNALENK</sequence>
<evidence type="ECO:0000256" key="7">
    <source>
        <dbReference type="PROSITE-ProRule" id="PRU10141"/>
    </source>
</evidence>
<evidence type="ECO:0000256" key="1">
    <source>
        <dbReference type="ARBA" id="ARBA00010886"/>
    </source>
</evidence>
<dbReference type="SMART" id="SM00220">
    <property type="entry name" value="S_TKc"/>
    <property type="match status" value="1"/>
</dbReference>
<evidence type="ECO:0000313" key="9">
    <source>
        <dbReference type="EMBL" id="MDM7861125.1"/>
    </source>
</evidence>
<dbReference type="GO" id="GO:0004674">
    <property type="term" value="F:protein serine/threonine kinase activity"/>
    <property type="evidence" value="ECO:0007669"/>
    <property type="project" value="UniProtKB-EC"/>
</dbReference>
<reference evidence="9 10" key="1">
    <citation type="submission" date="2023-06" db="EMBL/GenBank/DDBJ databases">
        <title>Alteromonas sp. ASW11-36 isolated from intertidal sand.</title>
        <authorList>
            <person name="Li Y."/>
        </authorList>
    </citation>
    <scope>NUCLEOTIDE SEQUENCE [LARGE SCALE GENOMIC DNA]</scope>
    <source>
        <strain evidence="9 10">ASW11-36</strain>
    </source>
</reference>
<dbReference type="InterPro" id="IPR011009">
    <property type="entry name" value="Kinase-like_dom_sf"/>
</dbReference>
<dbReference type="Proteomes" id="UP001234343">
    <property type="component" value="Unassembled WGS sequence"/>
</dbReference>
<dbReference type="InterPro" id="IPR050660">
    <property type="entry name" value="NEK_Ser/Thr_kinase"/>
</dbReference>
<comment type="similarity">
    <text evidence="1">Belongs to the protein kinase superfamily. NEK Ser/Thr protein kinase family. NIMA subfamily.</text>
</comment>
<dbReference type="Gene3D" id="1.25.40.10">
    <property type="entry name" value="Tetratricopeptide repeat domain"/>
    <property type="match status" value="1"/>
</dbReference>
<evidence type="ECO:0000313" key="10">
    <source>
        <dbReference type="Proteomes" id="UP001234343"/>
    </source>
</evidence>
<dbReference type="InterPro" id="IPR000719">
    <property type="entry name" value="Prot_kinase_dom"/>
</dbReference>
<gene>
    <name evidence="9" type="ORF">QTP81_11000</name>
</gene>
<dbReference type="CDD" id="cd14014">
    <property type="entry name" value="STKc_PknB_like"/>
    <property type="match status" value="1"/>
</dbReference>
<dbReference type="EC" id="2.7.11.1" evidence="2"/>
<keyword evidence="6 7" id="KW-0067">ATP-binding</keyword>
<dbReference type="EMBL" id="JAUCBP010000007">
    <property type="protein sequence ID" value="MDM7861125.1"/>
    <property type="molecule type" value="Genomic_DNA"/>
</dbReference>
<dbReference type="PROSITE" id="PS00107">
    <property type="entry name" value="PROTEIN_KINASE_ATP"/>
    <property type="match status" value="1"/>
</dbReference>
<dbReference type="InterPro" id="IPR008271">
    <property type="entry name" value="Ser/Thr_kinase_AS"/>
</dbReference>
<feature type="domain" description="Protein kinase" evidence="8">
    <location>
        <begin position="385"/>
        <end position="643"/>
    </location>
</feature>
<accession>A0ABT7SY65</accession>
<dbReference type="InterPro" id="IPR011990">
    <property type="entry name" value="TPR-like_helical_dom_sf"/>
</dbReference>
<evidence type="ECO:0000256" key="6">
    <source>
        <dbReference type="ARBA" id="ARBA00022840"/>
    </source>
</evidence>
<keyword evidence="10" id="KW-1185">Reference proteome</keyword>
<dbReference type="PROSITE" id="PS50011">
    <property type="entry name" value="PROTEIN_KINASE_DOM"/>
    <property type="match status" value="1"/>
</dbReference>
<organism evidence="9 10">
    <name type="scientific">Alteromonas arenosi</name>
    <dbReference type="NCBI Taxonomy" id="3055817"/>
    <lineage>
        <taxon>Bacteria</taxon>
        <taxon>Pseudomonadati</taxon>
        <taxon>Pseudomonadota</taxon>
        <taxon>Gammaproteobacteria</taxon>
        <taxon>Alteromonadales</taxon>
        <taxon>Alteromonadaceae</taxon>
        <taxon>Alteromonas/Salinimonas group</taxon>
        <taxon>Alteromonas</taxon>
    </lineage>
</organism>
<dbReference type="Pfam" id="PF00069">
    <property type="entry name" value="Pkinase"/>
    <property type="match status" value="1"/>
</dbReference>